<dbReference type="PRINTS" id="PR00742">
    <property type="entry name" value="GLHYDRLASE35"/>
</dbReference>
<dbReference type="InterPro" id="IPR048912">
    <property type="entry name" value="BetaGal1-like_ABD1"/>
</dbReference>
<organism evidence="9 10">
    <name type="scientific">Streptosporangium canum</name>
    <dbReference type="NCBI Taxonomy" id="324952"/>
    <lineage>
        <taxon>Bacteria</taxon>
        <taxon>Bacillati</taxon>
        <taxon>Actinomycetota</taxon>
        <taxon>Actinomycetes</taxon>
        <taxon>Streptosporangiales</taxon>
        <taxon>Streptosporangiaceae</taxon>
        <taxon>Streptosporangium</taxon>
    </lineage>
</organism>
<reference evidence="10" key="1">
    <citation type="submission" date="2016-10" db="EMBL/GenBank/DDBJ databases">
        <authorList>
            <person name="Varghese N."/>
            <person name="Submissions S."/>
        </authorList>
    </citation>
    <scope>NUCLEOTIDE SEQUENCE [LARGE SCALE GENOMIC DNA]</scope>
    <source>
        <strain evidence="10">CGMCC 4.2126</strain>
    </source>
</reference>
<dbReference type="AlphaFoldDB" id="A0A1I3WT12"/>
<evidence type="ECO:0000256" key="1">
    <source>
        <dbReference type="ARBA" id="ARBA00009809"/>
    </source>
</evidence>
<protein>
    <submittedName>
        <fullName evidence="9">Beta-galactosidase</fullName>
    </submittedName>
</protein>
<dbReference type="GeneID" id="96300537"/>
<dbReference type="InterPro" id="IPR001944">
    <property type="entry name" value="Glycoside_Hdrlase_35"/>
</dbReference>
<keyword evidence="10" id="KW-1185">Reference proteome</keyword>
<dbReference type="PANTHER" id="PTHR23421">
    <property type="entry name" value="BETA-GALACTOSIDASE RELATED"/>
    <property type="match status" value="1"/>
</dbReference>
<dbReference type="InterPro" id="IPR048913">
    <property type="entry name" value="BetaGal_gal-bd"/>
</dbReference>
<dbReference type="SUPFAM" id="SSF49785">
    <property type="entry name" value="Galactose-binding domain-like"/>
    <property type="match status" value="1"/>
</dbReference>
<evidence type="ECO:0000256" key="4">
    <source>
        <dbReference type="PIRSR" id="PIRSR006336-1"/>
    </source>
</evidence>
<accession>A0A1I3WT12</accession>
<dbReference type="Gene3D" id="3.20.20.80">
    <property type="entry name" value="Glycosidases"/>
    <property type="match status" value="1"/>
</dbReference>
<dbReference type="RefSeq" id="WP_093889238.1">
    <property type="nucleotide sequence ID" value="NZ_FOQY01000017.1"/>
</dbReference>
<gene>
    <name evidence="9" type="ORF">SAMN05216275_117127</name>
</gene>
<comment type="similarity">
    <text evidence="1">Belongs to the glycosyl hydrolase 35 family.</text>
</comment>
<dbReference type="Pfam" id="PF21317">
    <property type="entry name" value="BetaGal_ABD_1"/>
    <property type="match status" value="1"/>
</dbReference>
<evidence type="ECO:0000256" key="3">
    <source>
        <dbReference type="ARBA" id="ARBA00023295"/>
    </source>
</evidence>
<dbReference type="InterPro" id="IPR031330">
    <property type="entry name" value="Gly_Hdrlase_35_cat"/>
</dbReference>
<dbReference type="InterPro" id="IPR026283">
    <property type="entry name" value="B-gal_1-like"/>
</dbReference>
<dbReference type="GO" id="GO:0004565">
    <property type="term" value="F:beta-galactosidase activity"/>
    <property type="evidence" value="ECO:0007669"/>
    <property type="project" value="InterPro"/>
</dbReference>
<evidence type="ECO:0000259" key="8">
    <source>
        <dbReference type="Pfam" id="PF21467"/>
    </source>
</evidence>
<dbReference type="GO" id="GO:0005975">
    <property type="term" value="P:carbohydrate metabolic process"/>
    <property type="evidence" value="ECO:0007669"/>
    <property type="project" value="InterPro"/>
</dbReference>
<evidence type="ECO:0000313" key="9">
    <source>
        <dbReference type="EMBL" id="SFK10784.1"/>
    </source>
</evidence>
<dbReference type="Pfam" id="PF01301">
    <property type="entry name" value="Glyco_hydro_35"/>
    <property type="match status" value="1"/>
</dbReference>
<evidence type="ECO:0000256" key="5">
    <source>
        <dbReference type="SAM" id="MobiDB-lite"/>
    </source>
</evidence>
<evidence type="ECO:0000256" key="2">
    <source>
        <dbReference type="ARBA" id="ARBA00022801"/>
    </source>
</evidence>
<proteinExistence type="inferred from homology"/>
<dbReference type="InterPro" id="IPR017853">
    <property type="entry name" value="GH"/>
</dbReference>
<dbReference type="PIRSF" id="PIRSF006336">
    <property type="entry name" value="B-gal"/>
    <property type="match status" value="1"/>
</dbReference>
<dbReference type="InterPro" id="IPR008979">
    <property type="entry name" value="Galactose-bd-like_sf"/>
</dbReference>
<dbReference type="SUPFAM" id="SSF51445">
    <property type="entry name" value="(Trans)glycosidases"/>
    <property type="match status" value="1"/>
</dbReference>
<keyword evidence="2" id="KW-0378">Hydrolase</keyword>
<dbReference type="EMBL" id="FOQY01000017">
    <property type="protein sequence ID" value="SFK10784.1"/>
    <property type="molecule type" value="Genomic_DNA"/>
</dbReference>
<name>A0A1I3WT12_9ACTN</name>
<feature type="active site" description="Nucleophile" evidence="4">
    <location>
        <position position="228"/>
    </location>
</feature>
<dbReference type="Gene3D" id="2.60.120.260">
    <property type="entry name" value="Galactose-binding domain-like"/>
    <property type="match status" value="2"/>
</dbReference>
<keyword evidence="3" id="KW-0326">Glycosidase</keyword>
<sequence>MRVFSVDDGSFQLDGTPFRVLSGALHYFRVHREQWGHRLAMLRAMGLNTVETYVPWNLHEPWPGDFRRVDELGAFLDAAATEGLLAIVRPGPYICAEWDNGGLPVWLTGHLRTSDPEYLAHVDRYLDWILPQVTERQVTRGGNVIMVQVENEYGSYGSDHAYLRHLADGLVRRGIEVPLFTSDGPADHYLTGGTVDGVLATVNFGSEPEQAFATLRAHRPDDPLFCMEFWCGWFDHWGHEHVVRDPHDAADTLERILAAGASVNLYMAHGGSNPGTRAGANRDGAQADGGWRPTVTSYDYDAPIDERGAPTEKFWRFREVLSAYNEELPEVPAVPAVLPPATLRPEGSVPLRRALDVLARPEVVAPVPPTFEELGLEHGLVLYRTTVPGPREPYPLTLREVRDRAHVFVDGRPAGVVERDAEVLPGPVAGGSAVVEVLVESMGRTNYGPLLGERKGLLGGILHHQQYLHGYGARAIPLEDVSALAFEQGTVDEAPAFFRTVLEVTEPADTFLMLPGWGKGYVWVNGVLLGRYWDRGPQRTLYVPAPLLRAGGNEIVHLELDRVGSVLELHAEPDLG</sequence>
<dbReference type="Pfam" id="PF21467">
    <property type="entry name" value="BetaGal_gal-bd"/>
    <property type="match status" value="1"/>
</dbReference>
<evidence type="ECO:0000259" key="6">
    <source>
        <dbReference type="Pfam" id="PF01301"/>
    </source>
</evidence>
<feature type="domain" description="Beta-galactosidase 1-like first all-beta" evidence="7">
    <location>
        <begin position="368"/>
        <end position="472"/>
    </location>
</feature>
<dbReference type="Proteomes" id="UP000199111">
    <property type="component" value="Unassembled WGS sequence"/>
</dbReference>
<feature type="domain" description="Glycoside hydrolase 35 catalytic" evidence="6">
    <location>
        <begin position="10"/>
        <end position="323"/>
    </location>
</feature>
<feature type="active site" description="Proton donor" evidence="4">
    <location>
        <position position="152"/>
    </location>
</feature>
<dbReference type="FunFam" id="3.20.20.80:FF:000115">
    <property type="entry name" value="Beta-galactosidase"/>
    <property type="match status" value="1"/>
</dbReference>
<evidence type="ECO:0000259" key="7">
    <source>
        <dbReference type="Pfam" id="PF21317"/>
    </source>
</evidence>
<evidence type="ECO:0000313" key="10">
    <source>
        <dbReference type="Proteomes" id="UP000199111"/>
    </source>
</evidence>
<feature type="domain" description="Beta-galactosidase galactose-binding" evidence="8">
    <location>
        <begin position="495"/>
        <end position="553"/>
    </location>
</feature>
<feature type="region of interest" description="Disordered" evidence="5">
    <location>
        <begin position="273"/>
        <end position="292"/>
    </location>
</feature>